<feature type="transmembrane region" description="Helical" evidence="3">
    <location>
        <begin position="314"/>
        <end position="335"/>
    </location>
</feature>
<dbReference type="PRINTS" id="PR01434">
    <property type="entry name" value="NADHDHGNASE5"/>
</dbReference>
<comment type="subcellular location">
    <subcellularLocation>
        <location evidence="1">Endomembrane system</location>
        <topology evidence="1">Multi-pass membrane protein</topology>
    </subcellularLocation>
    <subcellularLocation>
        <location evidence="2">Membrane</location>
        <topology evidence="2">Multi-pass membrane protein</topology>
    </subcellularLocation>
</comment>
<feature type="transmembrane region" description="Helical" evidence="3">
    <location>
        <begin position="46"/>
        <end position="63"/>
    </location>
</feature>
<keyword evidence="3" id="KW-0472">Membrane</keyword>
<feature type="transmembrane region" description="Helical" evidence="3">
    <location>
        <begin position="472"/>
        <end position="493"/>
    </location>
</feature>
<organism evidence="5 6">
    <name type="scientific">Banduia mediterranea</name>
    <dbReference type="NCBI Taxonomy" id="3075609"/>
    <lineage>
        <taxon>Bacteria</taxon>
        <taxon>Pseudomonadati</taxon>
        <taxon>Pseudomonadota</taxon>
        <taxon>Gammaproteobacteria</taxon>
        <taxon>Nevskiales</taxon>
        <taxon>Algiphilaceae</taxon>
        <taxon>Banduia</taxon>
    </lineage>
</organism>
<feature type="transmembrane region" description="Helical" evidence="3">
    <location>
        <begin position="119"/>
        <end position="136"/>
    </location>
</feature>
<dbReference type="PANTHER" id="PTHR43373">
    <property type="entry name" value="NA(+)/H(+) ANTIPORTER SUBUNIT"/>
    <property type="match status" value="1"/>
</dbReference>
<proteinExistence type="predicted"/>
<name>A0ABU2WHH1_9GAMM</name>
<dbReference type="EMBL" id="JAVRIC010000009">
    <property type="protein sequence ID" value="MDT0497313.1"/>
    <property type="molecule type" value="Genomic_DNA"/>
</dbReference>
<comment type="caution">
    <text evidence="5">The sequence shown here is derived from an EMBL/GenBank/DDBJ whole genome shotgun (WGS) entry which is preliminary data.</text>
</comment>
<dbReference type="Proteomes" id="UP001254608">
    <property type="component" value="Unassembled WGS sequence"/>
</dbReference>
<feature type="transmembrane region" description="Helical" evidence="3">
    <location>
        <begin position="288"/>
        <end position="305"/>
    </location>
</feature>
<feature type="transmembrane region" description="Helical" evidence="3">
    <location>
        <begin position="142"/>
        <end position="161"/>
    </location>
</feature>
<sequence>MIALPAALTGAGQALALPLTVLLPLLAGALVLLLQRSPDLRDGSSMLMGLVLALVVGALWSAPDAELSFTIWNWLPGLTFEFRMEPLGLLFATVSAVLWPLTTLYAVGYMRGNAEKHQTRFFLCFALAIAAAQWIAFSGNLVTLFVGYEFMTLATWPLVAHKGNEDAKRGARVYLAVLLTTSIGLLLPAIVWTYLLAGTTDFTDGGILAGHGSPALFAVLYAMFLFGIGKAALMPFHRWLPAAMVAPTPVSALLHAVAVVKAGVFSVLKVTIYIFGLDNLSATGASQPMMWVAAFTLLAAGVIAVRQDNLKKRLAYSTVSQLSYIVLGAALAQHYAVLEGALHIATHAVGKITLFFCAGAIYTAHHLTRVSELDGLGQKMPYTFAAFTVASISIIGLPPLAGSWDKLLLIEGSLEAGVPVMLGVLLTGALLAIAYLMPVPMRAFFVRSDTHGADPDNPSGNPRPRTEPVQEAPLACVLPLCITALACIAMFFFEHALIEPLVRRLGSP</sequence>
<feature type="transmembrane region" description="Helical" evidence="3">
    <location>
        <begin position="416"/>
        <end position="437"/>
    </location>
</feature>
<feature type="transmembrane region" description="Helical" evidence="3">
    <location>
        <begin position="382"/>
        <end position="404"/>
    </location>
</feature>
<feature type="transmembrane region" description="Helical" evidence="3">
    <location>
        <begin position="15"/>
        <end position="34"/>
    </location>
</feature>
<feature type="transmembrane region" description="Helical" evidence="3">
    <location>
        <begin position="341"/>
        <end position="362"/>
    </location>
</feature>
<feature type="domain" description="NADH:quinone oxidoreductase/Mrp antiporter transmembrane" evidence="4">
    <location>
        <begin position="138"/>
        <end position="430"/>
    </location>
</feature>
<protein>
    <submittedName>
        <fullName evidence="5">Proton-conducting transporter membrane subunit</fullName>
    </submittedName>
</protein>
<evidence type="ECO:0000256" key="3">
    <source>
        <dbReference type="SAM" id="Phobius"/>
    </source>
</evidence>
<dbReference type="PANTHER" id="PTHR43373:SF1">
    <property type="entry name" value="NA(+)_H(+) ANTIPORTER SUBUNIT A"/>
    <property type="match status" value="1"/>
</dbReference>
<keyword evidence="3" id="KW-1133">Transmembrane helix</keyword>
<evidence type="ECO:0000256" key="2">
    <source>
        <dbReference type="RuleBase" id="RU000320"/>
    </source>
</evidence>
<gene>
    <name evidence="5" type="ORF">RM530_08035</name>
</gene>
<feature type="transmembrane region" description="Helical" evidence="3">
    <location>
        <begin position="87"/>
        <end position="107"/>
    </location>
</feature>
<keyword evidence="2 3" id="KW-0812">Transmembrane</keyword>
<accession>A0ABU2WHH1</accession>
<evidence type="ECO:0000313" key="5">
    <source>
        <dbReference type="EMBL" id="MDT0497313.1"/>
    </source>
</evidence>
<keyword evidence="6" id="KW-1185">Reference proteome</keyword>
<evidence type="ECO:0000313" key="6">
    <source>
        <dbReference type="Proteomes" id="UP001254608"/>
    </source>
</evidence>
<dbReference type="RefSeq" id="WP_311364707.1">
    <property type="nucleotide sequence ID" value="NZ_JAVRIC010000009.1"/>
</dbReference>
<reference evidence="5 6" key="1">
    <citation type="submission" date="2023-09" db="EMBL/GenBank/DDBJ databases">
        <authorList>
            <person name="Rey-Velasco X."/>
        </authorList>
    </citation>
    <scope>NUCLEOTIDE SEQUENCE [LARGE SCALE GENOMIC DNA]</scope>
    <source>
        <strain evidence="5 6">W345</strain>
    </source>
</reference>
<feature type="transmembrane region" description="Helical" evidence="3">
    <location>
        <begin position="253"/>
        <end position="276"/>
    </location>
</feature>
<evidence type="ECO:0000256" key="1">
    <source>
        <dbReference type="ARBA" id="ARBA00004127"/>
    </source>
</evidence>
<dbReference type="InterPro" id="IPR050616">
    <property type="entry name" value="CPA3_Na-H_Antiporter_A"/>
</dbReference>
<dbReference type="Pfam" id="PF00361">
    <property type="entry name" value="Proton_antipo_M"/>
    <property type="match status" value="1"/>
</dbReference>
<feature type="transmembrane region" description="Helical" evidence="3">
    <location>
        <begin position="173"/>
        <end position="195"/>
    </location>
</feature>
<evidence type="ECO:0000259" key="4">
    <source>
        <dbReference type="Pfam" id="PF00361"/>
    </source>
</evidence>
<dbReference type="InterPro" id="IPR001750">
    <property type="entry name" value="ND/Mrp_TM"/>
</dbReference>
<feature type="transmembrane region" description="Helical" evidence="3">
    <location>
        <begin position="215"/>
        <end position="233"/>
    </location>
</feature>